<proteinExistence type="predicted"/>
<reference evidence="3" key="1">
    <citation type="journal article" date="2015" name="PLoS Genet.">
        <title>The dynamic genome and transcriptome of the human fungal pathogen Blastomyces and close relative Emmonsia.</title>
        <authorList>
            <person name="Munoz J.F."/>
            <person name="Gauthier G.M."/>
            <person name="Desjardins C.A."/>
            <person name="Gallo J.E."/>
            <person name="Holder J."/>
            <person name="Sullivan T.D."/>
            <person name="Marty A.J."/>
            <person name="Carmen J.C."/>
            <person name="Chen Z."/>
            <person name="Ding L."/>
            <person name="Gujja S."/>
            <person name="Magrini V."/>
            <person name="Misas E."/>
            <person name="Mitreva M."/>
            <person name="Priest M."/>
            <person name="Saif S."/>
            <person name="Whiston E.A."/>
            <person name="Young S."/>
            <person name="Zeng Q."/>
            <person name="Goldman W.E."/>
            <person name="Mardis E.R."/>
            <person name="Taylor J.W."/>
            <person name="McEwen J.G."/>
            <person name="Clay O.K."/>
            <person name="Klein B.S."/>
            <person name="Cuomo C.A."/>
        </authorList>
    </citation>
    <scope>NUCLEOTIDE SEQUENCE [LARGE SCALE GENOMIC DNA]</scope>
    <source>
        <strain evidence="3">UAMH 139</strain>
    </source>
</reference>
<evidence type="ECO:0000313" key="3">
    <source>
        <dbReference type="Proteomes" id="UP000053573"/>
    </source>
</evidence>
<keyword evidence="3" id="KW-1185">Reference proteome</keyword>
<evidence type="ECO:0000313" key="2">
    <source>
        <dbReference type="EMBL" id="KLJ06999.1"/>
    </source>
</evidence>
<dbReference type="AlphaFoldDB" id="A0A0H1B6D0"/>
<dbReference type="Proteomes" id="UP000053573">
    <property type="component" value="Unassembled WGS sequence"/>
</dbReference>
<feature type="region of interest" description="Disordered" evidence="1">
    <location>
        <begin position="12"/>
        <end position="33"/>
    </location>
</feature>
<protein>
    <submittedName>
        <fullName evidence="2">Uncharacterized protein</fullName>
    </submittedName>
</protein>
<dbReference type="EMBL" id="LDEV01002933">
    <property type="protein sequence ID" value="KLJ06999.1"/>
    <property type="molecule type" value="Genomic_DNA"/>
</dbReference>
<gene>
    <name evidence="2" type="ORF">EMPG_17509</name>
</gene>
<name>A0A0H1B6D0_9EURO</name>
<accession>A0A0H1B6D0</accession>
<organism evidence="2 3">
    <name type="scientific">Blastomyces silverae</name>
    <dbReference type="NCBI Taxonomy" id="2060906"/>
    <lineage>
        <taxon>Eukaryota</taxon>
        <taxon>Fungi</taxon>
        <taxon>Dikarya</taxon>
        <taxon>Ascomycota</taxon>
        <taxon>Pezizomycotina</taxon>
        <taxon>Eurotiomycetes</taxon>
        <taxon>Eurotiomycetidae</taxon>
        <taxon>Onygenales</taxon>
        <taxon>Ajellomycetaceae</taxon>
        <taxon>Blastomyces</taxon>
    </lineage>
</organism>
<evidence type="ECO:0000256" key="1">
    <source>
        <dbReference type="SAM" id="MobiDB-lite"/>
    </source>
</evidence>
<sequence>MAVDLSLSLSMLSSPGEIQPCPSPQQAATELSREAAQGPLQLSKDPNPIILYEPHDAVGEAKNSC</sequence>
<comment type="caution">
    <text evidence="2">The sequence shown here is derived from an EMBL/GenBank/DDBJ whole genome shotgun (WGS) entry which is preliminary data.</text>
</comment>